<dbReference type="AlphaFoldDB" id="A0A9N8ZEL8"/>
<evidence type="ECO:0000313" key="1">
    <source>
        <dbReference type="EMBL" id="CAG8492125.1"/>
    </source>
</evidence>
<dbReference type="OrthoDB" id="10424990at2759"/>
<evidence type="ECO:0000313" key="2">
    <source>
        <dbReference type="Proteomes" id="UP000789831"/>
    </source>
</evidence>
<dbReference type="EMBL" id="CAJVPL010000398">
    <property type="protein sequence ID" value="CAG8492125.1"/>
    <property type="molecule type" value="Genomic_DNA"/>
</dbReference>
<sequence length="216" mass="23728">MAANTYYIDFYNDLPSNKEDDGALLTFGLYMKSPRSPGMNNVAWLKADVPKKGMAGVSFKKEYHVISADYRDEEQRGVYTSHQMFKSDLGKEWTLTKYRRIAQFEKQTGYSGSSNVISIKNNSGSLAHLGIGIDGQLASVKAVYDGARAAFKINETYYVGVFSDLVEGQVITGDVIMASDAINFGAGYNCAKVSASLDGETFKLAIKYKNKLPSSL</sequence>
<reference evidence="1" key="1">
    <citation type="submission" date="2021-06" db="EMBL/GenBank/DDBJ databases">
        <authorList>
            <person name="Kallberg Y."/>
            <person name="Tangrot J."/>
            <person name="Rosling A."/>
        </authorList>
    </citation>
    <scope>NUCLEOTIDE SEQUENCE</scope>
    <source>
        <strain evidence="1">MT106</strain>
    </source>
</reference>
<accession>A0A9N8ZEL8</accession>
<organism evidence="1 2">
    <name type="scientific">Ambispora gerdemannii</name>
    <dbReference type="NCBI Taxonomy" id="144530"/>
    <lineage>
        <taxon>Eukaryota</taxon>
        <taxon>Fungi</taxon>
        <taxon>Fungi incertae sedis</taxon>
        <taxon>Mucoromycota</taxon>
        <taxon>Glomeromycotina</taxon>
        <taxon>Glomeromycetes</taxon>
        <taxon>Archaeosporales</taxon>
        <taxon>Ambisporaceae</taxon>
        <taxon>Ambispora</taxon>
    </lineage>
</organism>
<gene>
    <name evidence="1" type="ORF">AGERDE_LOCUS3808</name>
</gene>
<keyword evidence="2" id="KW-1185">Reference proteome</keyword>
<name>A0A9N8ZEL8_9GLOM</name>
<dbReference type="Proteomes" id="UP000789831">
    <property type="component" value="Unassembled WGS sequence"/>
</dbReference>
<comment type="caution">
    <text evidence="1">The sequence shown here is derived from an EMBL/GenBank/DDBJ whole genome shotgun (WGS) entry which is preliminary data.</text>
</comment>
<protein>
    <submittedName>
        <fullName evidence="1">10239_t:CDS:1</fullName>
    </submittedName>
</protein>
<proteinExistence type="predicted"/>